<comment type="caution">
    <text evidence="2">The sequence shown here is derived from an EMBL/GenBank/DDBJ whole genome shotgun (WGS) entry which is preliminary data.</text>
</comment>
<keyword evidence="1" id="KW-0732">Signal</keyword>
<dbReference type="AlphaFoldDB" id="A0A9W9SHR8"/>
<protein>
    <recommendedName>
        <fullName evidence="4">Peptide hydrolase</fullName>
    </recommendedName>
</protein>
<keyword evidence="3" id="KW-1185">Reference proteome</keyword>
<feature type="signal peptide" evidence="1">
    <location>
        <begin position="1"/>
        <end position="22"/>
    </location>
</feature>
<evidence type="ECO:0000313" key="3">
    <source>
        <dbReference type="Proteomes" id="UP001147747"/>
    </source>
</evidence>
<feature type="chain" id="PRO_5040881764" description="Peptide hydrolase" evidence="1">
    <location>
        <begin position="23"/>
        <end position="511"/>
    </location>
</feature>
<dbReference type="SUPFAM" id="SSF53187">
    <property type="entry name" value="Zn-dependent exopeptidases"/>
    <property type="match status" value="1"/>
</dbReference>
<sequence length="511" mass="55101">MLSNRLLLSFHAVSVGLVAASAALTVDENDFTPINELRDLVHRVGSVGLRLPGSDVHNELVDWVNTSLHDIPGLEVQGSKYDLDVWEPKEGMNLSEAGTLCIQSDGKCHNIPIVGAIPFTLPTNDSALTGPLIYVPFNQSISSVDVRGKVILRDLLPLKVPYPYLLKDSHYITPDLAAQINGTYERPYLSTPADDLIAAGRGGAAGLISAFDIPRKTLEGYYDPHFGQHYLIPGVYLGSEQYYMLRDACRYGHAASLKISADTGRKYTRELFATLPGRSKETIIIGSHTDGATWVQENGVAGLLTLAKYFAAQPIASPARAKTLKFAFTSGHLTYSRDGSIPYAKKLDQEYDSGNLALVIILEHLGARELLPSAASNGQYGRVLNFTGNSEATLWSVGPTRLVIDAVTTAVKNRMLDGMGVTPGNPPKNTSQIPFYASQGGIGTTYHNYLLPTTSIVSGPWSLWAPSFGEAAIDFARLRDQLLAVADVVVGLASDSKDEIAGGVYRIPPDA</sequence>
<accession>A0A9W9SHR8</accession>
<evidence type="ECO:0000256" key="1">
    <source>
        <dbReference type="SAM" id="SignalP"/>
    </source>
</evidence>
<dbReference type="Proteomes" id="UP001147747">
    <property type="component" value="Unassembled WGS sequence"/>
</dbReference>
<reference evidence="2" key="1">
    <citation type="submission" date="2022-12" db="EMBL/GenBank/DDBJ databases">
        <authorList>
            <person name="Petersen C."/>
        </authorList>
    </citation>
    <scope>NUCLEOTIDE SEQUENCE</scope>
    <source>
        <strain evidence="2">IBT 29677</strain>
    </source>
</reference>
<dbReference type="GeneID" id="81375341"/>
<dbReference type="EMBL" id="JAPZBU010000011">
    <property type="protein sequence ID" value="KAJ5378605.1"/>
    <property type="molecule type" value="Genomic_DNA"/>
</dbReference>
<dbReference type="Gene3D" id="3.40.630.10">
    <property type="entry name" value="Zn peptidases"/>
    <property type="match status" value="1"/>
</dbReference>
<dbReference type="RefSeq" id="XP_056482391.1">
    <property type="nucleotide sequence ID" value="XM_056636361.1"/>
</dbReference>
<reference evidence="2" key="2">
    <citation type="journal article" date="2023" name="IMA Fungus">
        <title>Comparative genomic study of the Penicillium genus elucidates a diverse pangenome and 15 lateral gene transfer events.</title>
        <authorList>
            <person name="Petersen C."/>
            <person name="Sorensen T."/>
            <person name="Nielsen M.R."/>
            <person name="Sondergaard T.E."/>
            <person name="Sorensen J.L."/>
            <person name="Fitzpatrick D.A."/>
            <person name="Frisvad J.C."/>
            <person name="Nielsen K.L."/>
        </authorList>
    </citation>
    <scope>NUCLEOTIDE SEQUENCE</scope>
    <source>
        <strain evidence="2">IBT 29677</strain>
    </source>
</reference>
<gene>
    <name evidence="2" type="ORF">N7509_011724</name>
</gene>
<dbReference type="OrthoDB" id="4334193at2759"/>
<name>A0A9W9SHR8_9EURO</name>
<evidence type="ECO:0008006" key="4">
    <source>
        <dbReference type="Google" id="ProtNLM"/>
    </source>
</evidence>
<proteinExistence type="predicted"/>
<organism evidence="2 3">
    <name type="scientific">Penicillium cosmopolitanum</name>
    <dbReference type="NCBI Taxonomy" id="1131564"/>
    <lineage>
        <taxon>Eukaryota</taxon>
        <taxon>Fungi</taxon>
        <taxon>Dikarya</taxon>
        <taxon>Ascomycota</taxon>
        <taxon>Pezizomycotina</taxon>
        <taxon>Eurotiomycetes</taxon>
        <taxon>Eurotiomycetidae</taxon>
        <taxon>Eurotiales</taxon>
        <taxon>Aspergillaceae</taxon>
        <taxon>Penicillium</taxon>
    </lineage>
</organism>
<evidence type="ECO:0000313" key="2">
    <source>
        <dbReference type="EMBL" id="KAJ5378605.1"/>
    </source>
</evidence>
<dbReference type="Gene3D" id="3.50.30.30">
    <property type="match status" value="1"/>
</dbReference>